<dbReference type="eggNOG" id="ENOG502STP2">
    <property type="taxonomic scope" value="Eukaryota"/>
</dbReference>
<organism evidence="2 3">
    <name type="scientific">Thalassiosira pseudonana</name>
    <name type="common">Marine diatom</name>
    <name type="synonym">Cyclotella nana</name>
    <dbReference type="NCBI Taxonomy" id="35128"/>
    <lineage>
        <taxon>Eukaryota</taxon>
        <taxon>Sar</taxon>
        <taxon>Stramenopiles</taxon>
        <taxon>Ochrophyta</taxon>
        <taxon>Bacillariophyta</taxon>
        <taxon>Coscinodiscophyceae</taxon>
        <taxon>Thalassiosirophycidae</taxon>
        <taxon>Thalassiosirales</taxon>
        <taxon>Thalassiosiraceae</taxon>
        <taxon>Thalassiosira</taxon>
    </lineage>
</organism>
<evidence type="ECO:0000256" key="1">
    <source>
        <dbReference type="SAM" id="SignalP"/>
    </source>
</evidence>
<dbReference type="RefSeq" id="XP_002296483.1">
    <property type="nucleotide sequence ID" value="XM_002296447.1"/>
</dbReference>
<dbReference type="EMBL" id="DS999415">
    <property type="protein sequence ID" value="EED87179.1"/>
    <property type="molecule type" value="Genomic_DNA"/>
</dbReference>
<keyword evidence="1" id="KW-0732">Signal</keyword>
<keyword evidence="3" id="KW-1185">Reference proteome</keyword>
<dbReference type="KEGG" id="tps:THAPSDRAFT_8860"/>
<dbReference type="PaxDb" id="35128-Thaps8860"/>
<feature type="non-terminal residue" evidence="2">
    <location>
        <position position="327"/>
    </location>
</feature>
<sequence length="327" mass="36568">MASSYIAMFGIKIASVVFLAMMPSTSALSNHHVFKYTNHQHSRRHRTKRNTVQEMELAFSTSLAAMVYYPEDEEFFDDIVSSYDIFSTPSTLLSQQAEKLSRDPNNTPIWARLASAFSPNGFAIDIHNINQVRCTSVNNTHLEIEAVVCDQSECSLLLVPVQFPYECPVDNLGFEQCVLRNMDSLNEIGEGMLEQTFADEKEAQEAYSALHSVGSDYLKQDVPSTLPDWWIAPTTSKQMDECELLQQLLNGDDMQDVVKSLAQHVLQTSEPVSESVKVKAIGPAGMMLLYNARELDNVRVLGITIKFATDGERSIREEILSLVASVN</sequence>
<reference evidence="2 3" key="2">
    <citation type="journal article" date="2008" name="Nature">
        <title>The Phaeodactylum genome reveals the evolutionary history of diatom genomes.</title>
        <authorList>
            <person name="Bowler C."/>
            <person name="Allen A.E."/>
            <person name="Badger J.H."/>
            <person name="Grimwood J."/>
            <person name="Jabbari K."/>
            <person name="Kuo A."/>
            <person name="Maheswari U."/>
            <person name="Martens C."/>
            <person name="Maumus F."/>
            <person name="Otillar R.P."/>
            <person name="Rayko E."/>
            <person name="Salamov A."/>
            <person name="Vandepoele K."/>
            <person name="Beszteri B."/>
            <person name="Gruber A."/>
            <person name="Heijde M."/>
            <person name="Katinka M."/>
            <person name="Mock T."/>
            <person name="Valentin K."/>
            <person name="Verret F."/>
            <person name="Berges J.A."/>
            <person name="Brownlee C."/>
            <person name="Cadoret J.P."/>
            <person name="Chiovitti A."/>
            <person name="Choi C.J."/>
            <person name="Coesel S."/>
            <person name="De Martino A."/>
            <person name="Detter J.C."/>
            <person name="Durkin C."/>
            <person name="Falciatore A."/>
            <person name="Fournet J."/>
            <person name="Haruta M."/>
            <person name="Huysman M.J."/>
            <person name="Jenkins B.D."/>
            <person name="Jiroutova K."/>
            <person name="Jorgensen R.E."/>
            <person name="Joubert Y."/>
            <person name="Kaplan A."/>
            <person name="Kroger N."/>
            <person name="Kroth P.G."/>
            <person name="La Roche J."/>
            <person name="Lindquist E."/>
            <person name="Lommer M."/>
            <person name="Martin-Jezequel V."/>
            <person name="Lopez P.J."/>
            <person name="Lucas S."/>
            <person name="Mangogna M."/>
            <person name="McGinnis K."/>
            <person name="Medlin L.K."/>
            <person name="Montsant A."/>
            <person name="Oudot-Le Secq M.P."/>
            <person name="Napoli C."/>
            <person name="Obornik M."/>
            <person name="Parker M.S."/>
            <person name="Petit J.L."/>
            <person name="Porcel B.M."/>
            <person name="Poulsen N."/>
            <person name="Robison M."/>
            <person name="Rychlewski L."/>
            <person name="Rynearson T.A."/>
            <person name="Schmutz J."/>
            <person name="Shapiro H."/>
            <person name="Siaut M."/>
            <person name="Stanley M."/>
            <person name="Sussman M.R."/>
            <person name="Taylor A.R."/>
            <person name="Vardi A."/>
            <person name="von Dassow P."/>
            <person name="Vyverman W."/>
            <person name="Willis A."/>
            <person name="Wyrwicz L.S."/>
            <person name="Rokhsar D.S."/>
            <person name="Weissenbach J."/>
            <person name="Armbrust E.V."/>
            <person name="Green B.R."/>
            <person name="Van de Peer Y."/>
            <person name="Grigoriev I.V."/>
        </authorList>
    </citation>
    <scope>NUCLEOTIDE SEQUENCE [LARGE SCALE GENOMIC DNA]</scope>
    <source>
        <strain evidence="2 3">CCMP1335</strain>
    </source>
</reference>
<dbReference type="HOGENOM" id="CLU_851523_0_0_1"/>
<evidence type="ECO:0000313" key="3">
    <source>
        <dbReference type="Proteomes" id="UP000001449"/>
    </source>
</evidence>
<proteinExistence type="predicted"/>
<feature type="chain" id="PRO_5002876821" evidence="1">
    <location>
        <begin position="28"/>
        <end position="327"/>
    </location>
</feature>
<gene>
    <name evidence="2" type="ORF">THAPSDRAFT_8860</name>
</gene>
<dbReference type="Proteomes" id="UP000001449">
    <property type="component" value="Chromosome 11"/>
</dbReference>
<name>B8LBH1_THAPS</name>
<dbReference type="AlphaFoldDB" id="B8LBH1"/>
<protein>
    <submittedName>
        <fullName evidence="2">Uncharacterized protein</fullName>
    </submittedName>
</protein>
<evidence type="ECO:0000313" key="2">
    <source>
        <dbReference type="EMBL" id="EED87179.1"/>
    </source>
</evidence>
<reference evidence="2 3" key="1">
    <citation type="journal article" date="2004" name="Science">
        <title>The genome of the diatom Thalassiosira pseudonana: ecology, evolution, and metabolism.</title>
        <authorList>
            <person name="Armbrust E.V."/>
            <person name="Berges J.A."/>
            <person name="Bowler C."/>
            <person name="Green B.R."/>
            <person name="Martinez D."/>
            <person name="Putnam N.H."/>
            <person name="Zhou S."/>
            <person name="Allen A.E."/>
            <person name="Apt K.E."/>
            <person name="Bechner M."/>
            <person name="Brzezinski M.A."/>
            <person name="Chaal B.K."/>
            <person name="Chiovitti A."/>
            <person name="Davis A.K."/>
            <person name="Demarest M.S."/>
            <person name="Detter J.C."/>
            <person name="Glavina T."/>
            <person name="Goodstein D."/>
            <person name="Hadi M.Z."/>
            <person name="Hellsten U."/>
            <person name="Hildebrand M."/>
            <person name="Jenkins B.D."/>
            <person name="Jurka J."/>
            <person name="Kapitonov V.V."/>
            <person name="Kroger N."/>
            <person name="Lau W.W."/>
            <person name="Lane T.W."/>
            <person name="Larimer F.W."/>
            <person name="Lippmeier J.C."/>
            <person name="Lucas S."/>
            <person name="Medina M."/>
            <person name="Montsant A."/>
            <person name="Obornik M."/>
            <person name="Parker M.S."/>
            <person name="Palenik B."/>
            <person name="Pazour G.J."/>
            <person name="Richardson P.M."/>
            <person name="Rynearson T.A."/>
            <person name="Saito M.A."/>
            <person name="Schwartz D.C."/>
            <person name="Thamatrakoln K."/>
            <person name="Valentin K."/>
            <person name="Vardi A."/>
            <person name="Wilkerson F.P."/>
            <person name="Rokhsar D.S."/>
        </authorList>
    </citation>
    <scope>NUCLEOTIDE SEQUENCE [LARGE SCALE GENOMIC DNA]</scope>
    <source>
        <strain evidence="2 3">CCMP1335</strain>
    </source>
</reference>
<dbReference type="InParanoid" id="B8LBH1"/>
<feature type="signal peptide" evidence="1">
    <location>
        <begin position="1"/>
        <end position="27"/>
    </location>
</feature>
<accession>B8LBH1</accession>
<dbReference type="GeneID" id="7445409"/>